<keyword evidence="3" id="KW-0804">Transcription</keyword>
<dbReference type="EMBL" id="QMIG01000002">
    <property type="protein sequence ID" value="RAW18196.1"/>
    <property type="molecule type" value="Genomic_DNA"/>
</dbReference>
<dbReference type="PANTHER" id="PTHR30146">
    <property type="entry name" value="LACI-RELATED TRANSCRIPTIONAL REPRESSOR"/>
    <property type="match status" value="1"/>
</dbReference>
<dbReference type="PROSITE" id="PS00356">
    <property type="entry name" value="HTH_LACI_1"/>
    <property type="match status" value="1"/>
</dbReference>
<dbReference type="InterPro" id="IPR000843">
    <property type="entry name" value="HTH_LacI"/>
</dbReference>
<evidence type="ECO:0000256" key="1">
    <source>
        <dbReference type="ARBA" id="ARBA00023015"/>
    </source>
</evidence>
<dbReference type="Proteomes" id="UP000250462">
    <property type="component" value="Unassembled WGS sequence"/>
</dbReference>
<dbReference type="InterPro" id="IPR028082">
    <property type="entry name" value="Peripla_BP_I"/>
</dbReference>
<dbReference type="Gene3D" id="3.40.50.2300">
    <property type="match status" value="2"/>
</dbReference>
<dbReference type="CDD" id="cd01392">
    <property type="entry name" value="HTH_LacI"/>
    <property type="match status" value="1"/>
</dbReference>
<dbReference type="SUPFAM" id="SSF47413">
    <property type="entry name" value="lambda repressor-like DNA-binding domains"/>
    <property type="match status" value="1"/>
</dbReference>
<feature type="domain" description="HTH lacI-type" evidence="4">
    <location>
        <begin position="1"/>
        <end position="53"/>
    </location>
</feature>
<accession>A0A329R1Z7</accession>
<proteinExistence type="predicted"/>
<comment type="caution">
    <text evidence="5">The sequence shown here is derived from an EMBL/GenBank/DDBJ whole genome shotgun (WGS) entry which is preliminary data.</text>
</comment>
<keyword evidence="1" id="KW-0805">Transcription regulation</keyword>
<dbReference type="GO" id="GO:0000976">
    <property type="term" value="F:transcription cis-regulatory region binding"/>
    <property type="evidence" value="ECO:0007669"/>
    <property type="project" value="TreeGrafter"/>
</dbReference>
<organism evidence="5 6">
    <name type="scientific">Phytoactinopolyspora halophila</name>
    <dbReference type="NCBI Taxonomy" id="1981511"/>
    <lineage>
        <taxon>Bacteria</taxon>
        <taxon>Bacillati</taxon>
        <taxon>Actinomycetota</taxon>
        <taxon>Actinomycetes</taxon>
        <taxon>Jiangellales</taxon>
        <taxon>Jiangellaceae</taxon>
        <taxon>Phytoactinopolyspora</taxon>
    </lineage>
</organism>
<dbReference type="CDD" id="cd01574">
    <property type="entry name" value="PBP1_LacI"/>
    <property type="match status" value="1"/>
</dbReference>
<evidence type="ECO:0000313" key="5">
    <source>
        <dbReference type="EMBL" id="RAW18196.1"/>
    </source>
</evidence>
<keyword evidence="6" id="KW-1185">Reference proteome</keyword>
<evidence type="ECO:0000259" key="4">
    <source>
        <dbReference type="PROSITE" id="PS50932"/>
    </source>
</evidence>
<dbReference type="InterPro" id="IPR046335">
    <property type="entry name" value="LacI/GalR-like_sensor"/>
</dbReference>
<dbReference type="Pfam" id="PF00356">
    <property type="entry name" value="LacI"/>
    <property type="match status" value="1"/>
</dbReference>
<evidence type="ECO:0000256" key="2">
    <source>
        <dbReference type="ARBA" id="ARBA00023125"/>
    </source>
</evidence>
<dbReference type="Pfam" id="PF13377">
    <property type="entry name" value="Peripla_BP_3"/>
    <property type="match status" value="1"/>
</dbReference>
<evidence type="ECO:0000256" key="3">
    <source>
        <dbReference type="ARBA" id="ARBA00023163"/>
    </source>
</evidence>
<dbReference type="GO" id="GO:0003700">
    <property type="term" value="F:DNA-binding transcription factor activity"/>
    <property type="evidence" value="ECO:0007669"/>
    <property type="project" value="TreeGrafter"/>
</dbReference>
<gene>
    <name evidence="5" type="ORF">DPM12_04335</name>
</gene>
<reference evidence="5 6" key="1">
    <citation type="submission" date="2018-06" db="EMBL/GenBank/DDBJ databases">
        <title>Phytoactinopolyspora halophila sp. nov., a novel halophilic actinomycete isolated from a saline soil in China.</title>
        <authorList>
            <person name="Tang S.-K."/>
        </authorList>
    </citation>
    <scope>NUCLEOTIDE SEQUENCE [LARGE SCALE GENOMIC DNA]</scope>
    <source>
        <strain evidence="5 6">YIM 96934</strain>
    </source>
</reference>
<evidence type="ECO:0000313" key="6">
    <source>
        <dbReference type="Proteomes" id="UP000250462"/>
    </source>
</evidence>
<dbReference type="PANTHER" id="PTHR30146:SF109">
    <property type="entry name" value="HTH-TYPE TRANSCRIPTIONAL REGULATOR GALS"/>
    <property type="match status" value="1"/>
</dbReference>
<dbReference type="PROSITE" id="PS50932">
    <property type="entry name" value="HTH_LACI_2"/>
    <property type="match status" value="1"/>
</dbReference>
<dbReference type="OrthoDB" id="9785139at2"/>
<dbReference type="SUPFAM" id="SSF53822">
    <property type="entry name" value="Periplasmic binding protein-like I"/>
    <property type="match status" value="1"/>
</dbReference>
<sequence length="345" mass="37094">MADVATVAGVSHQTVSRVLNDHPNVRSSTRERVLAAISKLGYRRNSSARALVTRRTNTLGVVALDTTLYGPASTLLGIEWAARNAGYFISIVSLKKITRSGVDEALEYLAEQSVDGFIVIAPHRWAATALAGLPAQLPAVAVEGGEAGALPAVAVDQVAGASLATQHLLDQGHETVWHVAGPTDWLESEGRVRGWRQTLEAAQVPQPELIYGDWSPRSGHEAGRVLMDKLRNRATDPTGTSDPPLSAVFVANDQMALGLLRACHEAGVRVPEDISVVGFDDIPEAEFFSPPLTTVRQDFAEVGRRSLDMLLAQIEGGAKRGEEHRAIVAPEFIVRESTRVHQDVS</sequence>
<dbReference type="AlphaFoldDB" id="A0A329R1Z7"/>
<keyword evidence="2" id="KW-0238">DNA-binding</keyword>
<dbReference type="SMART" id="SM00354">
    <property type="entry name" value="HTH_LACI"/>
    <property type="match status" value="1"/>
</dbReference>
<dbReference type="InterPro" id="IPR010982">
    <property type="entry name" value="Lambda_DNA-bd_dom_sf"/>
</dbReference>
<dbReference type="Gene3D" id="1.10.260.40">
    <property type="entry name" value="lambda repressor-like DNA-binding domains"/>
    <property type="match status" value="1"/>
</dbReference>
<name>A0A329R1Z7_9ACTN</name>
<protein>
    <submittedName>
        <fullName evidence="5">LacI family transcriptional regulator</fullName>
    </submittedName>
</protein>